<sequence>MLQGGLKMLRSNGRAVSMTMRNLLAAHGRHAHFRFDLDH</sequence>
<protein>
    <submittedName>
        <fullName evidence="1">Uncharacterized protein</fullName>
    </submittedName>
</protein>
<evidence type="ECO:0000313" key="2">
    <source>
        <dbReference type="Proteomes" id="UP000245698"/>
    </source>
</evidence>
<organism evidence="1 2">
    <name type="scientific">Mesorhizobium delmotii</name>
    <dbReference type="NCBI Taxonomy" id="1631247"/>
    <lineage>
        <taxon>Bacteria</taxon>
        <taxon>Pseudomonadati</taxon>
        <taxon>Pseudomonadota</taxon>
        <taxon>Alphaproteobacteria</taxon>
        <taxon>Hyphomicrobiales</taxon>
        <taxon>Phyllobacteriaceae</taxon>
        <taxon>Mesorhizobium</taxon>
    </lineage>
</organism>
<dbReference type="Proteomes" id="UP000245698">
    <property type="component" value="Unassembled WGS sequence"/>
</dbReference>
<name>A0A2P9AQK1_9HYPH</name>
<dbReference type="EMBL" id="FUIG01000043">
    <property type="protein sequence ID" value="SJM33427.1"/>
    <property type="molecule type" value="Genomic_DNA"/>
</dbReference>
<proteinExistence type="predicted"/>
<keyword evidence="2" id="KW-1185">Reference proteome</keyword>
<gene>
    <name evidence="1" type="ORF">BQ8482_350072</name>
</gene>
<evidence type="ECO:0000313" key="1">
    <source>
        <dbReference type="EMBL" id="SJM33427.1"/>
    </source>
</evidence>
<dbReference type="AlphaFoldDB" id="A0A2P9AQK1"/>
<reference evidence="2" key="1">
    <citation type="submission" date="2016-12" db="EMBL/GenBank/DDBJ databases">
        <authorList>
            <person name="Brunel B."/>
        </authorList>
    </citation>
    <scope>NUCLEOTIDE SEQUENCE [LARGE SCALE GENOMIC DNA]</scope>
</reference>
<accession>A0A2P9AQK1</accession>